<keyword evidence="2" id="KW-1185">Reference proteome</keyword>
<gene>
    <name evidence="1" type="ORF">HORIV_66720</name>
</gene>
<protein>
    <submittedName>
        <fullName evidence="1">Uncharacterized protein</fullName>
    </submittedName>
</protein>
<reference evidence="2" key="1">
    <citation type="journal article" date="2019" name="Microbiol. Resour. Announc.">
        <title>Complete Genome Sequence of Halomonas olivaria, a Moderately Halophilic Bacterium Isolated from Olive Processing Effluents, Obtained by Nanopore Sequencing.</title>
        <authorList>
            <person name="Nagata S."/>
            <person name="Ii K.M."/>
            <person name="Tsukimi T."/>
            <person name="Miura M.C."/>
            <person name="Galipon J."/>
            <person name="Arakawa K."/>
        </authorList>
    </citation>
    <scope>NUCLEOTIDE SEQUENCE [LARGE SCALE GENOMIC DNA]</scope>
    <source>
        <strain evidence="2">TYRC17</strain>
    </source>
</reference>
<dbReference type="EMBL" id="AP019416">
    <property type="protein sequence ID" value="BBI54251.1"/>
    <property type="molecule type" value="Genomic_DNA"/>
</dbReference>
<name>A0ABN5X4Y0_9GAMM</name>
<evidence type="ECO:0000313" key="2">
    <source>
        <dbReference type="Proteomes" id="UP000289555"/>
    </source>
</evidence>
<accession>A0ABN5X4Y0</accession>
<dbReference type="Proteomes" id="UP000289555">
    <property type="component" value="Chromosome"/>
</dbReference>
<organism evidence="1 2">
    <name type="scientific">Vreelandella olivaria</name>
    <dbReference type="NCBI Taxonomy" id="390919"/>
    <lineage>
        <taxon>Bacteria</taxon>
        <taxon>Pseudomonadati</taxon>
        <taxon>Pseudomonadota</taxon>
        <taxon>Gammaproteobacteria</taxon>
        <taxon>Oceanospirillales</taxon>
        <taxon>Halomonadaceae</taxon>
        <taxon>Vreelandella</taxon>
    </lineage>
</organism>
<proteinExistence type="predicted"/>
<evidence type="ECO:0000313" key="1">
    <source>
        <dbReference type="EMBL" id="BBI54251.1"/>
    </source>
</evidence>
<sequence length="60" mass="7569">MDRWLQEKWRKLQHPGWPKELLEPHFRMISEPEKVPFVIRETMHKYQHSLSEVTLWERRS</sequence>